<dbReference type="PROSITE" id="PS50069">
    <property type="entry name" value="CULLIN_2"/>
    <property type="match status" value="1"/>
</dbReference>
<dbReference type="AlphaFoldDB" id="A0A9P6DZN1"/>
<sequence>MWRPQSMDFTGVTPSYDLRDVPGNDLGACQLDLELDRARLLGSDTNQETWNLLSNAIREIQNHNASRLSFEENYRYAYNMVLYKQGTILYEGVKKLVSDNLDKLALESIVPAFPVAGENDSVQDGQDGERLLKAFRAIWEDHTSSMSKLRDLLKYMDRVYIQTQRVPPIWDAGLQLIFGVQFCDLIRLERDGYPVNKSAIKGCIDGGSITVFRTELEPGILEESDSYYKNEGDFLLETCDAPEYLRRAEDRLDSERARATHYLPTIEDDLVSILKNRLLTPHLSAIVKGALARLYKLFVMVPAGLSTLKKALKDSIAARGKHVNDAGGNDADPDVDVVQVEEELYQGKGKGKGKAIPPQAVPPGRKTLDIALKWVQDVLDLKDLFDRILKTSFLDDKGIQASLNEAFEWFINLNPKAPEYISLFIDENLKKGLKGKTDDEVDNVLDKTTTVFRFVTEKDVFERYYKSHLAKRLLTGRSVSDDAERGMLAKLKVECGFQFTQKLEGMFHDMKISNDTMNAYQEHLAKSMTPPPPIQLSVQVLTSTFWPMSHAPTPCRLSNDMLKSCAAFERFYLSRHNGRRLSWEPTLGNADVRVRFKSKSHDLNVSTYALVILLLFETLGPEDILTYEELKEATAIPDADLQRNLQSLACAKFKILKKHPPGRDVDTDDSFSFNEDFTSSLTRIKINTIAAKVESNDQRKETLGKVDEERKFLTEVSHYDLPSPAQS</sequence>
<dbReference type="Pfam" id="PF26557">
    <property type="entry name" value="Cullin_AB"/>
    <property type="match status" value="1"/>
</dbReference>
<dbReference type="PANTHER" id="PTHR11932">
    <property type="entry name" value="CULLIN"/>
    <property type="match status" value="1"/>
</dbReference>
<evidence type="ECO:0000256" key="4">
    <source>
        <dbReference type="PROSITE-ProRule" id="PRU00330"/>
    </source>
</evidence>
<dbReference type="InterPro" id="IPR036317">
    <property type="entry name" value="Cullin_homology_sf"/>
</dbReference>
<feature type="domain" description="Cullin family profile" evidence="6">
    <location>
        <begin position="416"/>
        <end position="649"/>
    </location>
</feature>
<keyword evidence="8" id="KW-1185">Reference proteome</keyword>
<proteinExistence type="inferred from homology"/>
<comment type="similarity">
    <text evidence="1 4 5">Belongs to the cullin family.</text>
</comment>
<dbReference type="InterPro" id="IPR001373">
    <property type="entry name" value="Cullin_N"/>
</dbReference>
<gene>
    <name evidence="7" type="ORF">BS47DRAFT_1370678</name>
</gene>
<keyword evidence="3" id="KW-0832">Ubl conjugation</keyword>
<evidence type="ECO:0000313" key="7">
    <source>
        <dbReference type="EMBL" id="KAF9519697.1"/>
    </source>
</evidence>
<dbReference type="GO" id="GO:0006511">
    <property type="term" value="P:ubiquitin-dependent protein catabolic process"/>
    <property type="evidence" value="ECO:0007669"/>
    <property type="project" value="InterPro"/>
</dbReference>
<organism evidence="7 8">
    <name type="scientific">Hydnum rufescens UP504</name>
    <dbReference type="NCBI Taxonomy" id="1448309"/>
    <lineage>
        <taxon>Eukaryota</taxon>
        <taxon>Fungi</taxon>
        <taxon>Dikarya</taxon>
        <taxon>Basidiomycota</taxon>
        <taxon>Agaricomycotina</taxon>
        <taxon>Agaricomycetes</taxon>
        <taxon>Cantharellales</taxon>
        <taxon>Hydnaceae</taxon>
        <taxon>Hydnum</taxon>
    </lineage>
</organism>
<dbReference type="InterPro" id="IPR059120">
    <property type="entry name" value="Cullin-like_AB"/>
</dbReference>
<dbReference type="Gene3D" id="3.30.230.130">
    <property type="entry name" value="Cullin, Chain C, Domain 2"/>
    <property type="match status" value="1"/>
</dbReference>
<dbReference type="InterPro" id="IPR016158">
    <property type="entry name" value="Cullin_homology"/>
</dbReference>
<dbReference type="Pfam" id="PF00888">
    <property type="entry name" value="Cullin"/>
    <property type="match status" value="1"/>
</dbReference>
<keyword evidence="2" id="KW-1017">Isopeptide bond</keyword>
<dbReference type="SMART" id="SM00182">
    <property type="entry name" value="CULLIN"/>
    <property type="match status" value="1"/>
</dbReference>
<evidence type="ECO:0000256" key="2">
    <source>
        <dbReference type="ARBA" id="ARBA00022499"/>
    </source>
</evidence>
<reference evidence="7" key="1">
    <citation type="journal article" date="2020" name="Nat. Commun.">
        <title>Large-scale genome sequencing of mycorrhizal fungi provides insights into the early evolution of symbiotic traits.</title>
        <authorList>
            <person name="Miyauchi S."/>
            <person name="Kiss E."/>
            <person name="Kuo A."/>
            <person name="Drula E."/>
            <person name="Kohler A."/>
            <person name="Sanchez-Garcia M."/>
            <person name="Morin E."/>
            <person name="Andreopoulos B."/>
            <person name="Barry K.W."/>
            <person name="Bonito G."/>
            <person name="Buee M."/>
            <person name="Carver A."/>
            <person name="Chen C."/>
            <person name="Cichocki N."/>
            <person name="Clum A."/>
            <person name="Culley D."/>
            <person name="Crous P.W."/>
            <person name="Fauchery L."/>
            <person name="Girlanda M."/>
            <person name="Hayes R.D."/>
            <person name="Keri Z."/>
            <person name="LaButti K."/>
            <person name="Lipzen A."/>
            <person name="Lombard V."/>
            <person name="Magnuson J."/>
            <person name="Maillard F."/>
            <person name="Murat C."/>
            <person name="Nolan M."/>
            <person name="Ohm R.A."/>
            <person name="Pangilinan J."/>
            <person name="Pereira M.F."/>
            <person name="Perotto S."/>
            <person name="Peter M."/>
            <person name="Pfister S."/>
            <person name="Riley R."/>
            <person name="Sitrit Y."/>
            <person name="Stielow J.B."/>
            <person name="Szollosi G."/>
            <person name="Zifcakova L."/>
            <person name="Stursova M."/>
            <person name="Spatafora J.W."/>
            <person name="Tedersoo L."/>
            <person name="Vaario L.M."/>
            <person name="Yamada A."/>
            <person name="Yan M."/>
            <person name="Wang P."/>
            <person name="Xu J."/>
            <person name="Bruns T."/>
            <person name="Baldrian P."/>
            <person name="Vilgalys R."/>
            <person name="Dunand C."/>
            <person name="Henrissat B."/>
            <person name="Grigoriev I.V."/>
            <person name="Hibbett D."/>
            <person name="Nagy L.G."/>
            <person name="Martin F.M."/>
        </authorList>
    </citation>
    <scope>NUCLEOTIDE SEQUENCE</scope>
    <source>
        <strain evidence="7">UP504</strain>
    </source>
</reference>
<evidence type="ECO:0000256" key="5">
    <source>
        <dbReference type="RuleBase" id="RU003829"/>
    </source>
</evidence>
<comment type="caution">
    <text evidence="7">The sequence shown here is derived from an EMBL/GenBank/DDBJ whole genome shotgun (WGS) entry which is preliminary data.</text>
</comment>
<dbReference type="InterPro" id="IPR016159">
    <property type="entry name" value="Cullin_repeat-like_dom_sf"/>
</dbReference>
<dbReference type="InterPro" id="IPR045093">
    <property type="entry name" value="Cullin"/>
</dbReference>
<evidence type="ECO:0000313" key="8">
    <source>
        <dbReference type="Proteomes" id="UP000886523"/>
    </source>
</evidence>
<evidence type="ECO:0000256" key="3">
    <source>
        <dbReference type="ARBA" id="ARBA00022843"/>
    </source>
</evidence>
<dbReference type="Gene3D" id="1.20.1310.10">
    <property type="entry name" value="Cullin Repeats"/>
    <property type="match status" value="4"/>
</dbReference>
<dbReference type="EMBL" id="MU128916">
    <property type="protein sequence ID" value="KAF9519697.1"/>
    <property type="molecule type" value="Genomic_DNA"/>
</dbReference>
<dbReference type="FunFam" id="1.20.1310.10:FF:000002">
    <property type="entry name" value="cullin-3 isoform X1"/>
    <property type="match status" value="1"/>
</dbReference>
<dbReference type="SUPFAM" id="SSF75632">
    <property type="entry name" value="Cullin homology domain"/>
    <property type="match status" value="1"/>
</dbReference>
<evidence type="ECO:0000259" key="6">
    <source>
        <dbReference type="PROSITE" id="PS50069"/>
    </source>
</evidence>
<dbReference type="SUPFAM" id="SSF74788">
    <property type="entry name" value="Cullin repeat-like"/>
    <property type="match status" value="1"/>
</dbReference>
<protein>
    <recommendedName>
        <fullName evidence="6">Cullin family profile domain-containing protein</fullName>
    </recommendedName>
</protein>
<dbReference type="Proteomes" id="UP000886523">
    <property type="component" value="Unassembled WGS sequence"/>
</dbReference>
<accession>A0A9P6DZN1</accession>
<dbReference type="OrthoDB" id="27073at2759"/>
<name>A0A9P6DZN1_9AGAM</name>
<evidence type="ECO:0000256" key="1">
    <source>
        <dbReference type="ARBA" id="ARBA00006019"/>
    </source>
</evidence>
<dbReference type="GO" id="GO:0031625">
    <property type="term" value="F:ubiquitin protein ligase binding"/>
    <property type="evidence" value="ECO:0007669"/>
    <property type="project" value="InterPro"/>
</dbReference>